<evidence type="ECO:0000256" key="1">
    <source>
        <dbReference type="SAM" id="MobiDB-lite"/>
    </source>
</evidence>
<evidence type="ECO:0000313" key="2">
    <source>
        <dbReference type="EMBL" id="TRY84004.1"/>
    </source>
</evidence>
<feature type="region of interest" description="Disordered" evidence="1">
    <location>
        <begin position="1"/>
        <end position="21"/>
    </location>
</feature>
<dbReference type="Proteomes" id="UP000316079">
    <property type="component" value="Unassembled WGS sequence"/>
</dbReference>
<dbReference type="EMBL" id="SRMA01026439">
    <property type="protein sequence ID" value="TRY84004.1"/>
    <property type="molecule type" value="Genomic_DNA"/>
</dbReference>
<proteinExistence type="predicted"/>
<name>A0A553Q238_9TELE</name>
<protein>
    <submittedName>
        <fullName evidence="2">Uncharacterized protein</fullName>
    </submittedName>
</protein>
<keyword evidence="3" id="KW-1185">Reference proteome</keyword>
<organism evidence="2 3">
    <name type="scientific">Danionella cerebrum</name>
    <dbReference type="NCBI Taxonomy" id="2873325"/>
    <lineage>
        <taxon>Eukaryota</taxon>
        <taxon>Metazoa</taxon>
        <taxon>Chordata</taxon>
        <taxon>Craniata</taxon>
        <taxon>Vertebrata</taxon>
        <taxon>Euteleostomi</taxon>
        <taxon>Actinopterygii</taxon>
        <taxon>Neopterygii</taxon>
        <taxon>Teleostei</taxon>
        <taxon>Ostariophysi</taxon>
        <taxon>Cypriniformes</taxon>
        <taxon>Danionidae</taxon>
        <taxon>Danioninae</taxon>
        <taxon>Danionella</taxon>
    </lineage>
</organism>
<accession>A0A553Q238</accession>
<comment type="caution">
    <text evidence="2">The sequence shown here is derived from an EMBL/GenBank/DDBJ whole genome shotgun (WGS) entry which is preliminary data.</text>
</comment>
<evidence type="ECO:0000313" key="3">
    <source>
        <dbReference type="Proteomes" id="UP000316079"/>
    </source>
</evidence>
<reference evidence="2 3" key="1">
    <citation type="journal article" date="2019" name="Sci. Data">
        <title>Hybrid genome assembly and annotation of Danionella translucida.</title>
        <authorList>
            <person name="Kadobianskyi M."/>
            <person name="Schulze L."/>
            <person name="Schuelke M."/>
            <person name="Judkewitz B."/>
        </authorList>
    </citation>
    <scope>NUCLEOTIDE SEQUENCE [LARGE SCALE GENOMIC DNA]</scope>
    <source>
        <strain evidence="2 3">Bolton</strain>
    </source>
</reference>
<sequence length="107" mass="11552">MSWRKGGGSQTHFGAVPSGSSDWHWGTEQFWDFPDAYGTLGAVNMKLCETFIDNELFVSRGTAKDTIASRSSLKLSLSVVSLSASLPSVRGFHGAWGPCDPLTQLTL</sequence>
<dbReference type="AlphaFoldDB" id="A0A553Q238"/>
<gene>
    <name evidence="2" type="ORF">DNTS_013553</name>
</gene>